<dbReference type="Pfam" id="PF01850">
    <property type="entry name" value="PIN"/>
    <property type="match status" value="1"/>
</dbReference>
<dbReference type="EMBL" id="JAAGOB010000014">
    <property type="protein sequence ID" value="NED97896.1"/>
    <property type="molecule type" value="Genomic_DNA"/>
</dbReference>
<dbReference type="CDD" id="cd09873">
    <property type="entry name" value="PIN_Pae0151-like"/>
    <property type="match status" value="1"/>
</dbReference>
<dbReference type="InterPro" id="IPR044153">
    <property type="entry name" value="PIN_Pae0151-like"/>
</dbReference>
<dbReference type="SUPFAM" id="SSF88723">
    <property type="entry name" value="PIN domain-like"/>
    <property type="match status" value="1"/>
</dbReference>
<dbReference type="InterPro" id="IPR002716">
    <property type="entry name" value="PIN_dom"/>
</dbReference>
<dbReference type="AlphaFoldDB" id="A0A6N9YS75"/>
<reference evidence="6 7" key="1">
    <citation type="submission" date="2020-02" db="EMBL/GenBank/DDBJ databases">
        <authorList>
            <person name="Li X.-J."/>
            <person name="Feng X.-M."/>
        </authorList>
    </citation>
    <scope>NUCLEOTIDE SEQUENCE [LARGE SCALE GENOMIC DNA]</scope>
    <source>
        <strain evidence="6 7">CGMCC 4.7225</strain>
    </source>
</reference>
<dbReference type="GO" id="GO:0046872">
    <property type="term" value="F:metal ion binding"/>
    <property type="evidence" value="ECO:0007669"/>
    <property type="project" value="UniProtKB-KW"/>
</dbReference>
<dbReference type="InterPro" id="IPR029060">
    <property type="entry name" value="PIN-like_dom_sf"/>
</dbReference>
<accession>A0A6N9YS75</accession>
<keyword evidence="2" id="KW-0479">Metal-binding</keyword>
<keyword evidence="7" id="KW-1185">Reference proteome</keyword>
<evidence type="ECO:0000259" key="5">
    <source>
        <dbReference type="Pfam" id="PF01850"/>
    </source>
</evidence>
<organism evidence="6 7">
    <name type="scientific">Phytoactinopolyspora alkaliphila</name>
    <dbReference type="NCBI Taxonomy" id="1783498"/>
    <lineage>
        <taxon>Bacteria</taxon>
        <taxon>Bacillati</taxon>
        <taxon>Actinomycetota</taxon>
        <taxon>Actinomycetes</taxon>
        <taxon>Jiangellales</taxon>
        <taxon>Jiangellaceae</taxon>
        <taxon>Phytoactinopolyspora</taxon>
    </lineage>
</organism>
<dbReference type="PANTHER" id="PTHR35901:SF1">
    <property type="entry name" value="EXONUCLEASE VAPC9"/>
    <property type="match status" value="1"/>
</dbReference>
<evidence type="ECO:0000313" key="6">
    <source>
        <dbReference type="EMBL" id="NED97896.1"/>
    </source>
</evidence>
<dbReference type="GO" id="GO:0004518">
    <property type="term" value="F:nuclease activity"/>
    <property type="evidence" value="ECO:0007669"/>
    <property type="project" value="UniProtKB-KW"/>
</dbReference>
<evidence type="ECO:0000256" key="4">
    <source>
        <dbReference type="ARBA" id="ARBA00022842"/>
    </source>
</evidence>
<gene>
    <name evidence="6" type="ORF">G1H11_21590</name>
</gene>
<dbReference type="Proteomes" id="UP000469185">
    <property type="component" value="Unassembled WGS sequence"/>
</dbReference>
<evidence type="ECO:0000256" key="3">
    <source>
        <dbReference type="ARBA" id="ARBA00022801"/>
    </source>
</evidence>
<keyword evidence="4" id="KW-0460">Magnesium</keyword>
<proteinExistence type="predicted"/>
<keyword evidence="1" id="KW-0540">Nuclease</keyword>
<dbReference type="Gene3D" id="3.40.50.1010">
    <property type="entry name" value="5'-nuclease"/>
    <property type="match status" value="1"/>
</dbReference>
<sequence>MLWRVTALVVDNSVLVYVLTNAQSNDVLRQRLSAPRVLSAPHLVDYEFANALRGLVQAGKLVPEHADDARLDFADLQIQRYPGAVTAERAWELRHKFAAYDAAYIALAELLDCPLLTGDRKLIGAHRANVELYPSS</sequence>
<dbReference type="PANTHER" id="PTHR35901">
    <property type="entry name" value="RIBONUCLEASE VAPC3"/>
    <property type="match status" value="1"/>
</dbReference>
<name>A0A6N9YS75_9ACTN</name>
<feature type="domain" description="PIN" evidence="5">
    <location>
        <begin position="9"/>
        <end position="122"/>
    </location>
</feature>
<keyword evidence="3" id="KW-0378">Hydrolase</keyword>
<dbReference type="InterPro" id="IPR051619">
    <property type="entry name" value="TypeII_TA_RNase_PINc/VapC"/>
</dbReference>
<dbReference type="GO" id="GO:0016787">
    <property type="term" value="F:hydrolase activity"/>
    <property type="evidence" value="ECO:0007669"/>
    <property type="project" value="UniProtKB-KW"/>
</dbReference>
<evidence type="ECO:0000313" key="7">
    <source>
        <dbReference type="Proteomes" id="UP000469185"/>
    </source>
</evidence>
<comment type="caution">
    <text evidence="6">The sequence shown here is derived from an EMBL/GenBank/DDBJ whole genome shotgun (WGS) entry which is preliminary data.</text>
</comment>
<evidence type="ECO:0000256" key="2">
    <source>
        <dbReference type="ARBA" id="ARBA00022723"/>
    </source>
</evidence>
<evidence type="ECO:0000256" key="1">
    <source>
        <dbReference type="ARBA" id="ARBA00022722"/>
    </source>
</evidence>
<protein>
    <submittedName>
        <fullName evidence="6">Type II toxin-antitoxin system VapC family toxin</fullName>
    </submittedName>
</protein>